<dbReference type="RefSeq" id="WP_155702115.1">
    <property type="nucleotide sequence ID" value="NZ_CP034235.1"/>
</dbReference>
<evidence type="ECO:0000313" key="1">
    <source>
        <dbReference type="EMBL" id="QGQ97016.1"/>
    </source>
</evidence>
<gene>
    <name evidence="1" type="ORF">EHS13_20070</name>
</gene>
<sequence>MIIRDDVHYEKGLKWLAGEAERLEELEIHDKLARPEWKAELLINYNKAEGNLLMYQRAKNVLAYPELKTEYREIGWAFEEPAPEIVPEPIALPAPIANNWLNED</sequence>
<keyword evidence="2" id="KW-1185">Reference proteome</keyword>
<name>A0A6B8RNS5_9BACL</name>
<accession>A0A6B8RNS5</accession>
<dbReference type="Proteomes" id="UP000426246">
    <property type="component" value="Chromosome"/>
</dbReference>
<evidence type="ECO:0000313" key="2">
    <source>
        <dbReference type="Proteomes" id="UP000426246"/>
    </source>
</evidence>
<protein>
    <submittedName>
        <fullName evidence="1">Uncharacterized protein</fullName>
    </submittedName>
</protein>
<dbReference type="AlphaFoldDB" id="A0A6B8RNS5"/>
<dbReference type="KEGG" id="ppsc:EHS13_20070"/>
<proteinExistence type="predicted"/>
<reference evidence="2" key="1">
    <citation type="submission" date="2018-11" db="EMBL/GenBank/DDBJ databases">
        <title>Complete genome sequence of Paenibacillus sp. ML311-T8.</title>
        <authorList>
            <person name="Nam Y.-D."/>
            <person name="Kang J."/>
            <person name="Chung W.-H."/>
            <person name="Park Y.S."/>
        </authorList>
    </citation>
    <scope>NUCLEOTIDE SEQUENCE [LARGE SCALE GENOMIC DNA]</scope>
    <source>
        <strain evidence="2">ML311-T8</strain>
    </source>
</reference>
<organism evidence="1 2">
    <name type="scientific">Paenibacillus psychroresistens</name>
    <dbReference type="NCBI Taxonomy" id="1778678"/>
    <lineage>
        <taxon>Bacteria</taxon>
        <taxon>Bacillati</taxon>
        <taxon>Bacillota</taxon>
        <taxon>Bacilli</taxon>
        <taxon>Bacillales</taxon>
        <taxon>Paenibacillaceae</taxon>
        <taxon>Paenibacillus</taxon>
    </lineage>
</organism>
<dbReference type="EMBL" id="CP034235">
    <property type="protein sequence ID" value="QGQ97016.1"/>
    <property type="molecule type" value="Genomic_DNA"/>
</dbReference>